<gene>
    <name evidence="2" type="ORF">TWF694_007149</name>
</gene>
<keyword evidence="3" id="KW-1185">Reference proteome</keyword>
<protein>
    <submittedName>
        <fullName evidence="2">Uncharacterized protein</fullName>
    </submittedName>
</protein>
<dbReference type="Gene3D" id="2.60.20.10">
    <property type="entry name" value="Crystallins"/>
    <property type="match status" value="1"/>
</dbReference>
<organism evidence="2 3">
    <name type="scientific">Orbilia ellipsospora</name>
    <dbReference type="NCBI Taxonomy" id="2528407"/>
    <lineage>
        <taxon>Eukaryota</taxon>
        <taxon>Fungi</taxon>
        <taxon>Dikarya</taxon>
        <taxon>Ascomycota</taxon>
        <taxon>Pezizomycotina</taxon>
        <taxon>Orbiliomycetes</taxon>
        <taxon>Orbiliales</taxon>
        <taxon>Orbiliaceae</taxon>
        <taxon>Orbilia</taxon>
    </lineage>
</organism>
<evidence type="ECO:0000313" key="2">
    <source>
        <dbReference type="EMBL" id="KAK6541330.1"/>
    </source>
</evidence>
<dbReference type="Proteomes" id="UP001365542">
    <property type="component" value="Unassembled WGS sequence"/>
</dbReference>
<name>A0AAV9XGX4_9PEZI</name>
<accession>A0AAV9XGX4</accession>
<feature type="chain" id="PRO_5043519224" evidence="1">
    <location>
        <begin position="19"/>
        <end position="101"/>
    </location>
</feature>
<reference evidence="2 3" key="1">
    <citation type="submission" date="2019-10" db="EMBL/GenBank/DDBJ databases">
        <authorList>
            <person name="Palmer J.M."/>
        </authorList>
    </citation>
    <scope>NUCLEOTIDE SEQUENCE [LARGE SCALE GENOMIC DNA]</scope>
    <source>
        <strain evidence="2 3">TWF694</strain>
    </source>
</reference>
<dbReference type="AlphaFoldDB" id="A0AAV9XGX4"/>
<feature type="signal peptide" evidence="1">
    <location>
        <begin position="1"/>
        <end position="18"/>
    </location>
</feature>
<proteinExistence type="predicted"/>
<comment type="caution">
    <text evidence="2">The sequence shown here is derived from an EMBL/GenBank/DDBJ whole genome shotgun (WGS) entry which is preliminary data.</text>
</comment>
<sequence length="101" mass="11242">MKVTAFLATFLLSGAVSARVFTLWEDINYGGAGWQETRLDDSACWNLNGKGDSASSVTGFIGCTTFYRERDCSGASWKNWGNAKTVPDFLNDHIWSFRNQC</sequence>
<dbReference type="EMBL" id="JAVHJO010000003">
    <property type="protein sequence ID" value="KAK6541330.1"/>
    <property type="molecule type" value="Genomic_DNA"/>
</dbReference>
<keyword evidence="1" id="KW-0732">Signal</keyword>
<evidence type="ECO:0000313" key="3">
    <source>
        <dbReference type="Proteomes" id="UP001365542"/>
    </source>
</evidence>
<evidence type="ECO:0000256" key="1">
    <source>
        <dbReference type="SAM" id="SignalP"/>
    </source>
</evidence>